<dbReference type="RefSeq" id="WP_176005558.1">
    <property type="nucleotide sequence ID" value="NZ_JABWMI010000010.1"/>
</dbReference>
<dbReference type="InterPro" id="IPR024618">
    <property type="entry name" value="DUF3857"/>
</dbReference>
<dbReference type="Gene3D" id="3.10.620.30">
    <property type="match status" value="1"/>
</dbReference>
<proteinExistence type="predicted"/>
<dbReference type="Pfam" id="PF01841">
    <property type="entry name" value="Transglut_core"/>
    <property type="match status" value="1"/>
</dbReference>
<dbReference type="Gene3D" id="2.60.120.1130">
    <property type="match status" value="1"/>
</dbReference>
<reference evidence="3 4" key="1">
    <citation type="submission" date="2020-07" db="EMBL/GenBank/DDBJ databases">
        <authorList>
            <person name="Sun Q."/>
        </authorList>
    </citation>
    <scope>NUCLEOTIDE SEQUENCE [LARGE SCALE GENOMIC DNA]</scope>
    <source>
        <strain evidence="3 4">MAH-1</strain>
    </source>
</reference>
<evidence type="ECO:0000313" key="4">
    <source>
        <dbReference type="Proteomes" id="UP000535020"/>
    </source>
</evidence>
<name>A0A7Y8Y1L1_9FLAO</name>
<dbReference type="InterPro" id="IPR002931">
    <property type="entry name" value="Transglutaminase-like"/>
</dbReference>
<dbReference type="Proteomes" id="UP000535020">
    <property type="component" value="Unassembled WGS sequence"/>
</dbReference>
<comment type="caution">
    <text evidence="3">The sequence shown here is derived from an EMBL/GenBank/DDBJ whole genome shotgun (WGS) entry which is preliminary data.</text>
</comment>
<gene>
    <name evidence="3" type="ORF">HZF10_07375</name>
</gene>
<feature type="domain" description="Transglutaminase-like" evidence="1">
    <location>
        <begin position="255"/>
        <end position="327"/>
    </location>
</feature>
<accession>A0A7Y8Y1L1</accession>
<dbReference type="InterPro" id="IPR038765">
    <property type="entry name" value="Papain-like_cys_pep_sf"/>
</dbReference>
<organism evidence="3 4">
    <name type="scientific">Flavobacterium agri</name>
    <dbReference type="NCBI Taxonomy" id="2743471"/>
    <lineage>
        <taxon>Bacteria</taxon>
        <taxon>Pseudomonadati</taxon>
        <taxon>Bacteroidota</taxon>
        <taxon>Flavobacteriia</taxon>
        <taxon>Flavobacteriales</taxon>
        <taxon>Flavobacteriaceae</taxon>
        <taxon>Flavobacterium</taxon>
    </lineage>
</organism>
<evidence type="ECO:0000313" key="3">
    <source>
        <dbReference type="EMBL" id="NYA70732.1"/>
    </source>
</evidence>
<evidence type="ECO:0000259" key="1">
    <source>
        <dbReference type="Pfam" id="PF01841"/>
    </source>
</evidence>
<dbReference type="Gene3D" id="2.60.40.3140">
    <property type="match status" value="1"/>
</dbReference>
<protein>
    <submittedName>
        <fullName evidence="3">DUF3857 domain-containing protein</fullName>
    </submittedName>
</protein>
<evidence type="ECO:0000259" key="2">
    <source>
        <dbReference type="Pfam" id="PF12969"/>
    </source>
</evidence>
<sequence length="617" mass="71394">MSTEEYKKKWGDTNELILTDKNSYDIFVDGKKLRVIRDNYHESIILSENGILNNEESFSYSGLVQLMEYDAFSVIRDKGKERKMKVTQSNEKQSRQNSVFHNDVKERQLIFPNLQPGARKVYSVKTEFLDPYLLQGFMFENSLPTLECVLEVRTSKDINIGYRVFNDPNNSIEFSKTEKKGKWVYRWILRDSKAVKYESNIPGFRHIVPHIDFFVKDYMCNGAKVEVLDDTDKLYKYYQSFVKDLNKKEDVELKSLSIDLTSGLSSDAEKMKKIFYWVKDNIKYIAFENGYEGFIPREASLVFERKFGDCKDMASIITSMAHYAGIPNVSVCWIGTREIPYSYKDLSTPAVDNHMIALFNDKGNFVFLDATDRETLYGLPTAFIQGKEALVGDGDTYKIIPVPVVPAETNNTSEKITLTIDKNKLIGKGNVSYSGYSRSNYLAQIGDASNKTRFDMIKSLVLKGNNKFNLKEYTESNIAERDKPYQIDYSFDLADYAVKIDKEMYIGLILDPRFEKFTLEDEREYSYEFDFLTSYKGFYTIELPKNLTVKHLPENAKIENNLFSASFTYSEKPGMVSVSIDIQTKKLLLEKQDFALWNQSIEQLKNIYSQTLTLLEK</sequence>
<dbReference type="Pfam" id="PF12969">
    <property type="entry name" value="DUF3857"/>
    <property type="match status" value="1"/>
</dbReference>
<dbReference type="EMBL" id="JACBJI010000003">
    <property type="protein sequence ID" value="NYA70732.1"/>
    <property type="molecule type" value="Genomic_DNA"/>
</dbReference>
<feature type="domain" description="DUF3857" evidence="2">
    <location>
        <begin position="45"/>
        <end position="195"/>
    </location>
</feature>
<keyword evidence="4" id="KW-1185">Reference proteome</keyword>
<dbReference type="SUPFAM" id="SSF54001">
    <property type="entry name" value="Cysteine proteinases"/>
    <property type="match status" value="1"/>
</dbReference>
<dbReference type="AlphaFoldDB" id="A0A7Y8Y1L1"/>